<protein>
    <recommendedName>
        <fullName evidence="1">HAT C-terminal dimerisation domain-containing protein</fullName>
    </recommendedName>
</protein>
<dbReference type="Proteomes" id="UP000663836">
    <property type="component" value="Unassembled WGS sequence"/>
</dbReference>
<evidence type="ECO:0000313" key="6">
    <source>
        <dbReference type="EMBL" id="CAF4111678.1"/>
    </source>
</evidence>
<dbReference type="InterPro" id="IPR008906">
    <property type="entry name" value="HATC_C_dom"/>
</dbReference>
<dbReference type="EMBL" id="CAJNOH010005602">
    <property type="protein sequence ID" value="CAF1402763.1"/>
    <property type="molecule type" value="Genomic_DNA"/>
</dbReference>
<dbReference type="GO" id="GO:0046983">
    <property type="term" value="F:protein dimerization activity"/>
    <property type="evidence" value="ECO:0007669"/>
    <property type="project" value="InterPro"/>
</dbReference>
<accession>A0A819VM35</accession>
<dbReference type="EMBL" id="CAJOBE010005919">
    <property type="protein sequence ID" value="CAF3989837.1"/>
    <property type="molecule type" value="Genomic_DNA"/>
</dbReference>
<evidence type="ECO:0000313" key="3">
    <source>
        <dbReference type="EMBL" id="CAF1625153.1"/>
    </source>
</evidence>
<comment type="caution">
    <text evidence="6">The sequence shown here is derived from an EMBL/GenBank/DDBJ whole genome shotgun (WGS) entry which is preliminary data.</text>
</comment>
<dbReference type="InterPro" id="IPR012337">
    <property type="entry name" value="RNaseH-like_sf"/>
</dbReference>
<dbReference type="Proteomes" id="UP000663823">
    <property type="component" value="Unassembled WGS sequence"/>
</dbReference>
<evidence type="ECO:0000313" key="4">
    <source>
        <dbReference type="EMBL" id="CAF3989837.1"/>
    </source>
</evidence>
<dbReference type="EMBL" id="CAJOBD010008394">
    <property type="protein sequence ID" value="CAF4111678.1"/>
    <property type="molecule type" value="Genomic_DNA"/>
</dbReference>
<feature type="domain" description="HAT C-terminal dimerisation" evidence="1">
    <location>
        <begin position="34"/>
        <end position="100"/>
    </location>
</feature>
<organism evidence="6 7">
    <name type="scientific">Rotaria sordida</name>
    <dbReference type="NCBI Taxonomy" id="392033"/>
    <lineage>
        <taxon>Eukaryota</taxon>
        <taxon>Metazoa</taxon>
        <taxon>Spiralia</taxon>
        <taxon>Gnathifera</taxon>
        <taxon>Rotifera</taxon>
        <taxon>Eurotatoria</taxon>
        <taxon>Bdelloidea</taxon>
        <taxon>Philodinida</taxon>
        <taxon>Philodinidae</taxon>
        <taxon>Rotaria</taxon>
    </lineage>
</organism>
<dbReference type="EMBL" id="CAJNOL010007110">
    <property type="protein sequence ID" value="CAF1625153.1"/>
    <property type="molecule type" value="Genomic_DNA"/>
</dbReference>
<sequence length="103" mass="11791">MSIDKYVPLEESNPKTIAEEISHYGLLCKDGPLIDAVTFWQRYGEQMSLLKSMAQQYLSTPETSVASESAFSISTYVARKEWTRLSPKNSCYTVFLQDKLRSR</sequence>
<dbReference type="Proteomes" id="UP000663854">
    <property type="component" value="Unassembled WGS sequence"/>
</dbReference>
<evidence type="ECO:0000313" key="7">
    <source>
        <dbReference type="Proteomes" id="UP000663836"/>
    </source>
</evidence>
<evidence type="ECO:0000313" key="8">
    <source>
        <dbReference type="Proteomes" id="UP000663870"/>
    </source>
</evidence>
<evidence type="ECO:0000313" key="2">
    <source>
        <dbReference type="EMBL" id="CAF1402763.1"/>
    </source>
</evidence>
<proteinExistence type="predicted"/>
<name>A0A819VM35_9BILA</name>
<dbReference type="Proteomes" id="UP000663870">
    <property type="component" value="Unassembled WGS sequence"/>
</dbReference>
<gene>
    <name evidence="4" type="ORF">FNK824_LOCUS25336</name>
    <name evidence="6" type="ORF">JBS370_LOCUS32226</name>
    <name evidence="3" type="ORF">JXQ802_LOCUS51093</name>
    <name evidence="5" type="ORF">OTI717_LOCUS31409</name>
    <name evidence="2" type="ORF">PYM288_LOCUS34883</name>
</gene>
<dbReference type="Pfam" id="PF05699">
    <property type="entry name" value="Dimer_Tnp_hAT"/>
    <property type="match status" value="1"/>
</dbReference>
<dbReference type="SUPFAM" id="SSF53098">
    <property type="entry name" value="Ribonuclease H-like"/>
    <property type="match status" value="1"/>
</dbReference>
<reference evidence="6" key="1">
    <citation type="submission" date="2021-02" db="EMBL/GenBank/DDBJ databases">
        <authorList>
            <person name="Nowell W R."/>
        </authorList>
    </citation>
    <scope>NUCLEOTIDE SEQUENCE</scope>
</reference>
<dbReference type="EMBL" id="CAJOAX010008974">
    <property type="protein sequence ID" value="CAF4046386.1"/>
    <property type="molecule type" value="Genomic_DNA"/>
</dbReference>
<dbReference type="AlphaFoldDB" id="A0A819VM35"/>
<keyword evidence="8" id="KW-1185">Reference proteome</keyword>
<dbReference type="Proteomes" id="UP000663874">
    <property type="component" value="Unassembled WGS sequence"/>
</dbReference>
<evidence type="ECO:0000259" key="1">
    <source>
        <dbReference type="Pfam" id="PF05699"/>
    </source>
</evidence>
<evidence type="ECO:0000313" key="5">
    <source>
        <dbReference type="EMBL" id="CAF4046386.1"/>
    </source>
</evidence>